<evidence type="ECO:0000256" key="2">
    <source>
        <dbReference type="SAM" id="MobiDB-lite"/>
    </source>
</evidence>
<proteinExistence type="predicted"/>
<feature type="compositionally biased region" description="Low complexity" evidence="2">
    <location>
        <begin position="552"/>
        <end position="565"/>
    </location>
</feature>
<evidence type="ECO:0000313" key="3">
    <source>
        <dbReference type="EMBL" id="SNV22868.1"/>
    </source>
</evidence>
<dbReference type="KEGG" id="dco:SAMEA4475696_1673"/>
<reference evidence="3 4" key="1">
    <citation type="submission" date="2017-06" db="EMBL/GenBank/DDBJ databases">
        <authorList>
            <consortium name="Pathogen Informatics"/>
        </authorList>
    </citation>
    <scope>NUCLEOTIDE SEQUENCE [LARGE SCALE GENOMIC DNA]</scope>
    <source>
        <strain evidence="3 4">NCTC13039</strain>
    </source>
</reference>
<dbReference type="PANTHER" id="PTHR36510:SF3">
    <property type="entry name" value="CONSERVED PROTEIN"/>
    <property type="match status" value="1"/>
</dbReference>
<keyword evidence="4" id="KW-1185">Reference proteome</keyword>
<dbReference type="InterPro" id="IPR050141">
    <property type="entry name" value="GCL_type2/YbdK_subfam"/>
</dbReference>
<dbReference type="InterPro" id="IPR014746">
    <property type="entry name" value="Gln_synth/guanido_kin_cat_dom"/>
</dbReference>
<dbReference type="Pfam" id="PF04107">
    <property type="entry name" value="GCS2"/>
    <property type="match status" value="1"/>
</dbReference>
<comment type="catalytic activity">
    <reaction evidence="1">
        <text>L-cysteine + L-glutamate + ATP = gamma-L-glutamyl-L-cysteine + ADP + phosphate + H(+)</text>
        <dbReference type="Rhea" id="RHEA:13285"/>
        <dbReference type="ChEBI" id="CHEBI:15378"/>
        <dbReference type="ChEBI" id="CHEBI:29985"/>
        <dbReference type="ChEBI" id="CHEBI:30616"/>
        <dbReference type="ChEBI" id="CHEBI:35235"/>
        <dbReference type="ChEBI" id="CHEBI:43474"/>
        <dbReference type="ChEBI" id="CHEBI:58173"/>
        <dbReference type="ChEBI" id="CHEBI:456216"/>
        <dbReference type="EC" id="6.3.2.2"/>
    </reaction>
</comment>
<dbReference type="GO" id="GO:0016879">
    <property type="term" value="F:ligase activity, forming carbon-nitrogen bonds"/>
    <property type="evidence" value="ECO:0007669"/>
    <property type="project" value="TreeGrafter"/>
</dbReference>
<sequence>MGREITSPEWDFSLPGRFRSKVQLDLDVFEKLLSGTDFAAETPMTGVELELDLIDANGQAVFDNLAVIDATEGIDVVPELARFNVEVNAEPRLLDGDALHRLRAELRASMGEVNRAAATIGASVLPIGLLPTLTTEELAGEWMTESSRFQALNDAIIRARGEDVVLDITGPSHERLHMGWPTVAPEGACTSFQLHTQVTPRDFARAWNSAQAIAGAQVAIGANSPYFFGTEIWQEGRVPVFTQAVDTRPAELVNQGVNPRVHFGDNWITSIFDLLEANVRYFPPLLPEMSDEDPEAVLAAGGVPQLEELMLHNGTIYRWNRPIYDTAGGVPQLEELMLHNGTIYRWNRPIYDTAGGVPHLRVENRVLPAGPTAADMVANAAFFFGATRFFSRQTRPIWSKLSFTAAETNFLRGARDGFDAQMFWPGIGRVTPDQLVLDVLLPVAEAGLRGLGADQDAIDLYLGVIEGRCLSRTNGAVWQVQAVKAFESRGQSRAEALRSMTLQYQANARTGEPVHTWDIPHSGGVLPPMDSLADQGAEMPSSGGSSRRREGPVVAHAVPGPVKPE</sequence>
<organism evidence="3 4">
    <name type="scientific">Dermatophilus congolensis</name>
    <dbReference type="NCBI Taxonomy" id="1863"/>
    <lineage>
        <taxon>Bacteria</taxon>
        <taxon>Bacillati</taxon>
        <taxon>Actinomycetota</taxon>
        <taxon>Actinomycetes</taxon>
        <taxon>Micrococcales</taxon>
        <taxon>Dermatophilaceae</taxon>
        <taxon>Dermatophilus</taxon>
    </lineage>
</organism>
<dbReference type="EMBL" id="LT906453">
    <property type="protein sequence ID" value="SNV22868.1"/>
    <property type="molecule type" value="Genomic_DNA"/>
</dbReference>
<dbReference type="SUPFAM" id="SSF55931">
    <property type="entry name" value="Glutamine synthetase/guanido kinase"/>
    <property type="match status" value="1"/>
</dbReference>
<protein>
    <submittedName>
        <fullName evidence="3">Carboxylate-amine ligase</fullName>
    </submittedName>
</protein>
<dbReference type="PANTHER" id="PTHR36510">
    <property type="entry name" value="GLUTAMATE--CYSTEINE LIGASE 2-RELATED"/>
    <property type="match status" value="1"/>
</dbReference>
<keyword evidence="3" id="KW-0436">Ligase</keyword>
<evidence type="ECO:0000256" key="1">
    <source>
        <dbReference type="ARBA" id="ARBA00048819"/>
    </source>
</evidence>
<feature type="region of interest" description="Disordered" evidence="2">
    <location>
        <begin position="523"/>
        <end position="565"/>
    </location>
</feature>
<accession>A0A239VMP2</accession>
<dbReference type="AlphaFoldDB" id="A0A239VMP2"/>
<gene>
    <name evidence="3" type="ORF">SAMEA4475696_01673</name>
</gene>
<dbReference type="InterPro" id="IPR006336">
    <property type="entry name" value="GCS2"/>
</dbReference>
<dbReference type="Proteomes" id="UP000242637">
    <property type="component" value="Chromosome 1"/>
</dbReference>
<name>A0A239VMP2_9MICO</name>
<dbReference type="Gene3D" id="3.30.590.20">
    <property type="match status" value="2"/>
</dbReference>
<evidence type="ECO:0000313" key="4">
    <source>
        <dbReference type="Proteomes" id="UP000242637"/>
    </source>
</evidence>
<dbReference type="STRING" id="1121387.GCA_000429885_00043"/>